<keyword evidence="3" id="KW-1185">Reference proteome</keyword>
<evidence type="ECO:0000313" key="3">
    <source>
        <dbReference type="Proteomes" id="UP000274429"/>
    </source>
</evidence>
<feature type="compositionally biased region" description="Basic residues" evidence="1">
    <location>
        <begin position="53"/>
        <end position="66"/>
    </location>
</feature>
<evidence type="ECO:0000256" key="1">
    <source>
        <dbReference type="SAM" id="MobiDB-lite"/>
    </source>
</evidence>
<evidence type="ECO:0000313" key="4">
    <source>
        <dbReference type="WBParaSite" id="TTAC_0000593701-mRNA-1"/>
    </source>
</evidence>
<gene>
    <name evidence="2" type="ORF">TTAC_LOCUS5922</name>
</gene>
<feature type="region of interest" description="Disordered" evidence="1">
    <location>
        <begin position="1"/>
        <end position="21"/>
    </location>
</feature>
<organism evidence="4">
    <name type="scientific">Hydatigena taeniaeformis</name>
    <name type="common">Feline tapeworm</name>
    <name type="synonym">Taenia taeniaeformis</name>
    <dbReference type="NCBI Taxonomy" id="6205"/>
    <lineage>
        <taxon>Eukaryota</taxon>
        <taxon>Metazoa</taxon>
        <taxon>Spiralia</taxon>
        <taxon>Lophotrochozoa</taxon>
        <taxon>Platyhelminthes</taxon>
        <taxon>Cestoda</taxon>
        <taxon>Eucestoda</taxon>
        <taxon>Cyclophyllidea</taxon>
        <taxon>Taeniidae</taxon>
        <taxon>Hydatigera</taxon>
    </lineage>
</organism>
<reference evidence="2 3" key="2">
    <citation type="submission" date="2018-11" db="EMBL/GenBank/DDBJ databases">
        <authorList>
            <consortium name="Pathogen Informatics"/>
        </authorList>
    </citation>
    <scope>NUCLEOTIDE SEQUENCE [LARGE SCALE GENOMIC DNA]</scope>
</reference>
<feature type="region of interest" description="Disordered" evidence="1">
    <location>
        <begin position="53"/>
        <end position="96"/>
    </location>
</feature>
<protein>
    <submittedName>
        <fullName evidence="2 4">Uncharacterized protein</fullName>
    </submittedName>
</protein>
<dbReference type="WBParaSite" id="TTAC_0000593701-mRNA-1">
    <property type="protein sequence ID" value="TTAC_0000593701-mRNA-1"/>
    <property type="gene ID" value="TTAC_0000593701"/>
</dbReference>
<proteinExistence type="predicted"/>
<feature type="compositionally biased region" description="Low complexity" evidence="1">
    <location>
        <begin position="83"/>
        <end position="96"/>
    </location>
</feature>
<accession>A0A0R3WYU7</accession>
<name>A0A0R3WYU7_HYDTA</name>
<evidence type="ECO:0000313" key="2">
    <source>
        <dbReference type="EMBL" id="VDM27974.1"/>
    </source>
</evidence>
<sequence>MSHETCGHVNPSGSNCDDAGGGGVGCGGGGGGGGGRRLLLIPTAHSTSYSKLLHRTPQHHSNRKARKDANSHFDGDNAGGAGADACASGDARIGAE</sequence>
<reference evidence="4" key="1">
    <citation type="submission" date="2017-02" db="UniProtKB">
        <authorList>
            <consortium name="WormBaseParasite"/>
        </authorList>
    </citation>
    <scope>IDENTIFICATION</scope>
</reference>
<dbReference type="Proteomes" id="UP000274429">
    <property type="component" value="Unassembled WGS sequence"/>
</dbReference>
<dbReference type="EMBL" id="UYWX01009740">
    <property type="protein sequence ID" value="VDM27974.1"/>
    <property type="molecule type" value="Genomic_DNA"/>
</dbReference>
<dbReference type="AlphaFoldDB" id="A0A0R3WYU7"/>